<protein>
    <recommendedName>
        <fullName evidence="4">Secreted protein</fullName>
    </recommendedName>
</protein>
<evidence type="ECO:0008006" key="4">
    <source>
        <dbReference type="Google" id="ProtNLM"/>
    </source>
</evidence>
<proteinExistence type="predicted"/>
<sequence length="112" mass="12859">MDLVEPLNLLLLVMVSCFCSCSRVCPQATCVCSLKALHRMDTVQAMVDVACLMNRKIAMNYLKAPERRFYFFSEKVCLLWSESNFKLGNKSTWSIWRNDAAPSCEAYLNLMM</sequence>
<feature type="chain" id="PRO_5036470512" description="Secreted protein" evidence="1">
    <location>
        <begin position="22"/>
        <end position="112"/>
    </location>
</feature>
<keyword evidence="3" id="KW-1185">Reference proteome</keyword>
<gene>
    <name evidence="2" type="ORF">TNIN_478741</name>
</gene>
<reference evidence="2" key="1">
    <citation type="submission" date="2020-08" db="EMBL/GenBank/DDBJ databases">
        <title>Multicomponent nature underlies the extraordinary mechanical properties of spider dragline silk.</title>
        <authorList>
            <person name="Kono N."/>
            <person name="Nakamura H."/>
            <person name="Mori M."/>
            <person name="Yoshida Y."/>
            <person name="Ohtoshi R."/>
            <person name="Malay A.D."/>
            <person name="Moran D.A.P."/>
            <person name="Tomita M."/>
            <person name="Numata K."/>
            <person name="Arakawa K."/>
        </authorList>
    </citation>
    <scope>NUCLEOTIDE SEQUENCE</scope>
</reference>
<keyword evidence="1" id="KW-0732">Signal</keyword>
<evidence type="ECO:0000256" key="1">
    <source>
        <dbReference type="SAM" id="SignalP"/>
    </source>
</evidence>
<name>A0A8X7BT45_9ARAC</name>
<feature type="signal peptide" evidence="1">
    <location>
        <begin position="1"/>
        <end position="21"/>
    </location>
</feature>
<organism evidence="2 3">
    <name type="scientific">Trichonephila inaurata madagascariensis</name>
    <dbReference type="NCBI Taxonomy" id="2747483"/>
    <lineage>
        <taxon>Eukaryota</taxon>
        <taxon>Metazoa</taxon>
        <taxon>Ecdysozoa</taxon>
        <taxon>Arthropoda</taxon>
        <taxon>Chelicerata</taxon>
        <taxon>Arachnida</taxon>
        <taxon>Araneae</taxon>
        <taxon>Araneomorphae</taxon>
        <taxon>Entelegynae</taxon>
        <taxon>Araneoidea</taxon>
        <taxon>Nephilidae</taxon>
        <taxon>Trichonephila</taxon>
        <taxon>Trichonephila inaurata</taxon>
    </lineage>
</organism>
<comment type="caution">
    <text evidence="2">The sequence shown here is derived from an EMBL/GenBank/DDBJ whole genome shotgun (WGS) entry which is preliminary data.</text>
</comment>
<accession>A0A8X7BT45</accession>
<dbReference type="AlphaFoldDB" id="A0A8X7BT45"/>
<evidence type="ECO:0000313" key="2">
    <source>
        <dbReference type="EMBL" id="GFY42870.1"/>
    </source>
</evidence>
<dbReference type="Proteomes" id="UP000886998">
    <property type="component" value="Unassembled WGS sequence"/>
</dbReference>
<evidence type="ECO:0000313" key="3">
    <source>
        <dbReference type="Proteomes" id="UP000886998"/>
    </source>
</evidence>
<dbReference type="EMBL" id="BMAV01003366">
    <property type="protein sequence ID" value="GFY42870.1"/>
    <property type="molecule type" value="Genomic_DNA"/>
</dbReference>